<sequence length="58" mass="6376">MKMVGKMTGLAAIGMVVGCTVQKIQRLKAERLARRAAGESPYERRHPGMWKQPHGQAG</sequence>
<comment type="caution">
    <text evidence="2">The sequence shown here is derived from an EMBL/GenBank/DDBJ whole genome shotgun (WGS) entry which is preliminary data.</text>
</comment>
<evidence type="ECO:0000256" key="1">
    <source>
        <dbReference type="SAM" id="MobiDB-lite"/>
    </source>
</evidence>
<accession>A0ABP9UT63</accession>
<dbReference type="PROSITE" id="PS51257">
    <property type="entry name" value="PROKAR_LIPOPROTEIN"/>
    <property type="match status" value="1"/>
</dbReference>
<evidence type="ECO:0008006" key="4">
    <source>
        <dbReference type="Google" id="ProtNLM"/>
    </source>
</evidence>
<name>A0ABP9UT63_9BACT</name>
<feature type="compositionally biased region" description="Basic and acidic residues" evidence="1">
    <location>
        <begin position="33"/>
        <end position="46"/>
    </location>
</feature>
<gene>
    <name evidence="2" type="ORF">Hsar01_01762</name>
</gene>
<reference evidence="2 3" key="1">
    <citation type="submission" date="2024-02" db="EMBL/GenBank/DDBJ databases">
        <title>Haloferula sargassicola NBRC 104335.</title>
        <authorList>
            <person name="Ichikawa N."/>
            <person name="Katano-Makiyama Y."/>
            <person name="Hidaka K."/>
        </authorList>
    </citation>
    <scope>NUCLEOTIDE SEQUENCE [LARGE SCALE GENOMIC DNA]</scope>
    <source>
        <strain evidence="2 3">NBRC 104335</strain>
    </source>
</reference>
<proteinExistence type="predicted"/>
<evidence type="ECO:0000313" key="2">
    <source>
        <dbReference type="EMBL" id="GAA5482539.1"/>
    </source>
</evidence>
<protein>
    <recommendedName>
        <fullName evidence="4">Lipoprotein</fullName>
    </recommendedName>
</protein>
<feature type="region of interest" description="Disordered" evidence="1">
    <location>
        <begin position="33"/>
        <end position="58"/>
    </location>
</feature>
<keyword evidence="3" id="KW-1185">Reference proteome</keyword>
<dbReference type="EMBL" id="BAABRI010000008">
    <property type="protein sequence ID" value="GAA5482539.1"/>
    <property type="molecule type" value="Genomic_DNA"/>
</dbReference>
<organism evidence="2 3">
    <name type="scientific">Haloferula sargassicola</name>
    <dbReference type="NCBI Taxonomy" id="490096"/>
    <lineage>
        <taxon>Bacteria</taxon>
        <taxon>Pseudomonadati</taxon>
        <taxon>Verrucomicrobiota</taxon>
        <taxon>Verrucomicrobiia</taxon>
        <taxon>Verrucomicrobiales</taxon>
        <taxon>Verrucomicrobiaceae</taxon>
        <taxon>Haloferula</taxon>
    </lineage>
</organism>
<dbReference type="Proteomes" id="UP001476282">
    <property type="component" value="Unassembled WGS sequence"/>
</dbReference>
<evidence type="ECO:0000313" key="3">
    <source>
        <dbReference type="Proteomes" id="UP001476282"/>
    </source>
</evidence>